<accession>A0ABV0SQD3</accession>
<reference evidence="2 3" key="1">
    <citation type="submission" date="2021-06" db="EMBL/GenBank/DDBJ databases">
        <authorList>
            <person name="Palmer J.M."/>
        </authorList>
    </citation>
    <scope>NUCLEOTIDE SEQUENCE [LARGE SCALE GENOMIC DNA]</scope>
    <source>
        <strain evidence="3">if_2019</strain>
        <tissue evidence="2">Muscle</tissue>
    </source>
</reference>
<feature type="region of interest" description="Disordered" evidence="1">
    <location>
        <begin position="38"/>
        <end position="63"/>
    </location>
</feature>
<gene>
    <name evidence="2" type="ORF">ILYODFUR_030180</name>
</gene>
<evidence type="ECO:0000256" key="1">
    <source>
        <dbReference type="SAM" id="MobiDB-lite"/>
    </source>
</evidence>
<comment type="caution">
    <text evidence="2">The sequence shown here is derived from an EMBL/GenBank/DDBJ whole genome shotgun (WGS) entry which is preliminary data.</text>
</comment>
<dbReference type="Proteomes" id="UP001482620">
    <property type="component" value="Unassembled WGS sequence"/>
</dbReference>
<feature type="compositionally biased region" description="Low complexity" evidence="1">
    <location>
        <begin position="41"/>
        <end position="54"/>
    </location>
</feature>
<dbReference type="EMBL" id="JAHRIQ010004428">
    <property type="protein sequence ID" value="MEQ2222798.1"/>
    <property type="molecule type" value="Genomic_DNA"/>
</dbReference>
<name>A0ABV0SQD3_9TELE</name>
<organism evidence="2 3">
    <name type="scientific">Ilyodon furcidens</name>
    <name type="common">goldbreast splitfin</name>
    <dbReference type="NCBI Taxonomy" id="33524"/>
    <lineage>
        <taxon>Eukaryota</taxon>
        <taxon>Metazoa</taxon>
        <taxon>Chordata</taxon>
        <taxon>Craniata</taxon>
        <taxon>Vertebrata</taxon>
        <taxon>Euteleostomi</taxon>
        <taxon>Actinopterygii</taxon>
        <taxon>Neopterygii</taxon>
        <taxon>Teleostei</taxon>
        <taxon>Neoteleostei</taxon>
        <taxon>Acanthomorphata</taxon>
        <taxon>Ovalentaria</taxon>
        <taxon>Atherinomorphae</taxon>
        <taxon>Cyprinodontiformes</taxon>
        <taxon>Goodeidae</taxon>
        <taxon>Ilyodon</taxon>
    </lineage>
</organism>
<protein>
    <submittedName>
        <fullName evidence="2">Uncharacterized protein</fullName>
    </submittedName>
</protein>
<keyword evidence="3" id="KW-1185">Reference proteome</keyword>
<evidence type="ECO:0000313" key="3">
    <source>
        <dbReference type="Proteomes" id="UP001482620"/>
    </source>
</evidence>
<sequence>MILKKCLTVSAHPAQLECYQQRGLVPISIGHWRKSRVSSVQSTTGQHGKTGQTTFSPKERKTPSHDFTQDLFNAGQNHYTSVEPRDLKYSLSTATKKYKKKLDFFCVCRLKTYIIFKTKV</sequence>
<proteinExistence type="predicted"/>
<evidence type="ECO:0000313" key="2">
    <source>
        <dbReference type="EMBL" id="MEQ2222798.1"/>
    </source>
</evidence>